<protein>
    <submittedName>
        <fullName evidence="2">Uncharacterized protein</fullName>
    </submittedName>
</protein>
<keyword evidence="3" id="KW-1185">Reference proteome</keyword>
<keyword evidence="1" id="KW-0472">Membrane</keyword>
<sequence>MAYDQAGQERKLQLQELEELCLEAYENSRIYKQKVKQFHDRHILRMEFQVGQKMLLFNSCLKIITSKIHYSGRNHLLSLMFSLMFLILFSLRLVPGESRSNRSISAQKDPSRPSLSGHKHLEIWLWWDIKGKGLGNWGFRVSLKELLPRVRCGGQGTLVERRANFDGGVSDEIGEGRTSFLFFIEASVVRTTRLDVGLLGGVANSSFVGLTYPRELLVLRFEENMDKVKLARGRRPGQTRPSKMTSSRSK</sequence>
<organism evidence="2 3">
    <name type="scientific">Mucuna pruriens</name>
    <name type="common">Velvet bean</name>
    <name type="synonym">Dolichos pruriens</name>
    <dbReference type="NCBI Taxonomy" id="157652"/>
    <lineage>
        <taxon>Eukaryota</taxon>
        <taxon>Viridiplantae</taxon>
        <taxon>Streptophyta</taxon>
        <taxon>Embryophyta</taxon>
        <taxon>Tracheophyta</taxon>
        <taxon>Spermatophyta</taxon>
        <taxon>Magnoliopsida</taxon>
        <taxon>eudicotyledons</taxon>
        <taxon>Gunneridae</taxon>
        <taxon>Pentapetalae</taxon>
        <taxon>rosids</taxon>
        <taxon>fabids</taxon>
        <taxon>Fabales</taxon>
        <taxon>Fabaceae</taxon>
        <taxon>Papilionoideae</taxon>
        <taxon>50 kb inversion clade</taxon>
        <taxon>NPAAA clade</taxon>
        <taxon>indigoferoid/millettioid clade</taxon>
        <taxon>Phaseoleae</taxon>
        <taxon>Mucuna</taxon>
    </lineage>
</organism>
<comment type="caution">
    <text evidence="2">The sequence shown here is derived from an EMBL/GenBank/DDBJ whole genome shotgun (WGS) entry which is preliminary data.</text>
</comment>
<proteinExistence type="predicted"/>
<feature type="non-terminal residue" evidence="2">
    <location>
        <position position="1"/>
    </location>
</feature>
<gene>
    <name evidence="2" type="ORF">CR513_17478</name>
</gene>
<dbReference type="Proteomes" id="UP000257109">
    <property type="component" value="Unassembled WGS sequence"/>
</dbReference>
<evidence type="ECO:0000313" key="3">
    <source>
        <dbReference type="Proteomes" id="UP000257109"/>
    </source>
</evidence>
<keyword evidence="1" id="KW-1133">Transmembrane helix</keyword>
<accession>A0A371H9J4</accession>
<name>A0A371H9J4_MUCPR</name>
<dbReference type="EMBL" id="QJKJ01003224">
    <property type="protein sequence ID" value="RDX99468.1"/>
    <property type="molecule type" value="Genomic_DNA"/>
</dbReference>
<feature type="transmembrane region" description="Helical" evidence="1">
    <location>
        <begin position="76"/>
        <end position="94"/>
    </location>
</feature>
<dbReference type="AlphaFoldDB" id="A0A371H9J4"/>
<reference evidence="2" key="1">
    <citation type="submission" date="2018-05" db="EMBL/GenBank/DDBJ databases">
        <title>Draft genome of Mucuna pruriens seed.</title>
        <authorList>
            <person name="Nnadi N.E."/>
            <person name="Vos R."/>
            <person name="Hasami M.H."/>
            <person name="Devisetty U.K."/>
            <person name="Aguiy J.C."/>
        </authorList>
    </citation>
    <scope>NUCLEOTIDE SEQUENCE [LARGE SCALE GENOMIC DNA]</scope>
    <source>
        <strain evidence="2">JCA_2017</strain>
    </source>
</reference>
<evidence type="ECO:0000256" key="1">
    <source>
        <dbReference type="SAM" id="Phobius"/>
    </source>
</evidence>
<evidence type="ECO:0000313" key="2">
    <source>
        <dbReference type="EMBL" id="RDX99468.1"/>
    </source>
</evidence>
<keyword evidence="1" id="KW-0812">Transmembrane</keyword>